<dbReference type="SUPFAM" id="SSF56300">
    <property type="entry name" value="Metallo-dependent phosphatases"/>
    <property type="match status" value="1"/>
</dbReference>
<dbReference type="InterPro" id="IPR018946">
    <property type="entry name" value="PhoD-like_MPP"/>
</dbReference>
<dbReference type="PANTHER" id="PTHR43606:SF2">
    <property type="entry name" value="ALKALINE PHOSPHATASE FAMILY PROTEIN (AFU_ORTHOLOGUE AFUA_5G03860)"/>
    <property type="match status" value="1"/>
</dbReference>
<evidence type="ECO:0000259" key="2">
    <source>
        <dbReference type="Pfam" id="PF16655"/>
    </source>
</evidence>
<feature type="domain" description="Phospholipase D N-terminal" evidence="2">
    <location>
        <begin position="52"/>
        <end position="139"/>
    </location>
</feature>
<dbReference type="Gene3D" id="2.60.40.380">
    <property type="entry name" value="Purple acid phosphatase-like, N-terminal"/>
    <property type="match status" value="1"/>
</dbReference>
<dbReference type="Gene3D" id="3.60.21.70">
    <property type="entry name" value="PhoD-like phosphatase"/>
    <property type="match status" value="1"/>
</dbReference>
<proteinExistence type="predicted"/>
<organism evidence="3 4">
    <name type="scientific">Alteriqipengyuania lutimaris</name>
    <dbReference type="NCBI Taxonomy" id="1538146"/>
    <lineage>
        <taxon>Bacteria</taxon>
        <taxon>Pseudomonadati</taxon>
        <taxon>Pseudomonadota</taxon>
        <taxon>Alphaproteobacteria</taxon>
        <taxon>Sphingomonadales</taxon>
        <taxon>Erythrobacteraceae</taxon>
        <taxon>Alteriqipengyuania</taxon>
    </lineage>
</organism>
<evidence type="ECO:0000313" key="4">
    <source>
        <dbReference type="Proteomes" id="UP000254101"/>
    </source>
</evidence>
<dbReference type="InterPro" id="IPR052900">
    <property type="entry name" value="Phospholipid_Metab_Enz"/>
</dbReference>
<dbReference type="PROSITE" id="PS51318">
    <property type="entry name" value="TAT"/>
    <property type="match status" value="1"/>
</dbReference>
<dbReference type="Pfam" id="PF16655">
    <property type="entry name" value="PhoD_N"/>
    <property type="match status" value="1"/>
</dbReference>
<dbReference type="InterPro" id="IPR006311">
    <property type="entry name" value="TAT_signal"/>
</dbReference>
<dbReference type="CDD" id="cd07389">
    <property type="entry name" value="MPP_PhoD"/>
    <property type="match status" value="1"/>
</dbReference>
<accession>A0A395LJC4</accession>
<dbReference type="RefSeq" id="WP_115491084.1">
    <property type="nucleotide sequence ID" value="NZ_JACHWW010000001.1"/>
</dbReference>
<name>A0A395LJC4_9SPHN</name>
<dbReference type="InterPro" id="IPR032093">
    <property type="entry name" value="PhoD_N"/>
</dbReference>
<evidence type="ECO:0000259" key="1">
    <source>
        <dbReference type="Pfam" id="PF09423"/>
    </source>
</evidence>
<evidence type="ECO:0000313" key="3">
    <source>
        <dbReference type="EMBL" id="RDS76861.1"/>
    </source>
</evidence>
<comment type="caution">
    <text evidence="3">The sequence shown here is derived from an EMBL/GenBank/DDBJ whole genome shotgun (WGS) entry which is preliminary data.</text>
</comment>
<dbReference type="OrthoDB" id="327733at2"/>
<feature type="domain" description="PhoD-like phosphatase metallophosphatase" evidence="1">
    <location>
        <begin position="150"/>
        <end position="528"/>
    </location>
</feature>
<dbReference type="AlphaFoldDB" id="A0A395LJC4"/>
<dbReference type="EMBL" id="QRBB01000001">
    <property type="protein sequence ID" value="RDS76861.1"/>
    <property type="molecule type" value="Genomic_DNA"/>
</dbReference>
<dbReference type="InterPro" id="IPR029052">
    <property type="entry name" value="Metallo-depent_PP-like"/>
</dbReference>
<dbReference type="Proteomes" id="UP000254101">
    <property type="component" value="Unassembled WGS sequence"/>
</dbReference>
<protein>
    <submittedName>
        <fullName evidence="3">Alkaline phosphatase</fullName>
    </submittedName>
</protein>
<reference evidence="3 4" key="1">
    <citation type="submission" date="2018-07" db="EMBL/GenBank/DDBJ databases">
        <title>Erythrobacter nanhaiensis sp. nov., a novel member of the genus Erythrobacter isolated from the South China Sea.</title>
        <authorList>
            <person name="Chen X."/>
            <person name="Liu J."/>
        </authorList>
    </citation>
    <scope>NUCLEOTIDE SEQUENCE [LARGE SCALE GENOMIC DNA]</scope>
    <source>
        <strain evidence="3 4">S-5</strain>
    </source>
</reference>
<sequence length="559" mass="60111">MSNLLAPPPAATTHTSSGLSLDRRTLLAGGALGAGLAAMPLSAQGAARGFTHGIASGEPHANGVLLWTRFVGSNEAKLAWEVSDSAQFTRVVAEGETLAAPGSDWCAKAQVTGLEPNRWYYYRFTGPDGSRSAIGRTRTLPVGPTSRYRLGVFSCSNMGFGYFNAYAHAAEANEFDLLLHLGDYLYEYQVGKYPEMDQIVEGRAIAPTSEIVQLADYRLRHATYRMDPDLQRLTQLYPMILIPDDHESANDSWTGGAENHQSATEGSWDARKGAAMRAYREWLPVSDDPWKAYQLGDLATLFRLETRLTGRDEQLNVASVLAGKSTPDEMMAALTAFRDGAWADPSRHMLGAAQEAWLAGQLRASTRNGTRWQVLVQQVLMGSLSTPTAFADALPANAPEALRQRVVAGAMATRAGLPLNMDAWDGYPAARARVFEAALAADANLVVLAGDTHNAWGFDLAHDGRAVGVEFGVSSVTSPGFEGYIAQVPPALMQAALVGANPQLQWADTAQRGYMALELTPQAATCEWRFMSGVRQRGTQLAGTHRMTSALGSGTLAKG</sequence>
<keyword evidence="4" id="KW-1185">Reference proteome</keyword>
<gene>
    <name evidence="3" type="ORF">DL238_04060</name>
</gene>
<dbReference type="PANTHER" id="PTHR43606">
    <property type="entry name" value="PHOSPHATASE, PUTATIVE (AFU_ORTHOLOGUE AFUA_6G08710)-RELATED"/>
    <property type="match status" value="1"/>
</dbReference>
<dbReference type="InterPro" id="IPR038607">
    <property type="entry name" value="PhoD-like_sf"/>
</dbReference>
<dbReference type="Pfam" id="PF09423">
    <property type="entry name" value="PhoD"/>
    <property type="match status" value="1"/>
</dbReference>